<evidence type="ECO:0000259" key="9">
    <source>
        <dbReference type="PROSITE" id="PS50855"/>
    </source>
</evidence>
<feature type="transmembrane region" description="Helical" evidence="8">
    <location>
        <begin position="110"/>
        <end position="129"/>
    </location>
</feature>
<proteinExistence type="inferred from homology"/>
<dbReference type="Pfam" id="PF00115">
    <property type="entry name" value="COX1"/>
    <property type="match status" value="1"/>
</dbReference>
<comment type="subcellular location">
    <subcellularLocation>
        <location evidence="1">Membrane</location>
        <topology evidence="1">Multi-pass membrane protein</topology>
    </subcellularLocation>
</comment>
<evidence type="ECO:0000256" key="1">
    <source>
        <dbReference type="ARBA" id="ARBA00004141"/>
    </source>
</evidence>
<keyword evidence="4 7" id="KW-0249">Electron transport</keyword>
<reference evidence="10" key="2">
    <citation type="submission" date="2020-09" db="EMBL/GenBank/DDBJ databases">
        <authorList>
            <person name="Sun Q."/>
            <person name="Ohkuma M."/>
        </authorList>
    </citation>
    <scope>NUCLEOTIDE SEQUENCE</scope>
    <source>
        <strain evidence="10">JCM 17251</strain>
    </source>
</reference>
<dbReference type="PANTHER" id="PTHR10422:SF40">
    <property type="entry name" value="CYTOCHROME C OXIDASE SUBUNIT I"/>
    <property type="match status" value="1"/>
</dbReference>
<evidence type="ECO:0000313" key="10">
    <source>
        <dbReference type="EMBL" id="GGN56235.1"/>
    </source>
</evidence>
<dbReference type="CDD" id="cd01660">
    <property type="entry name" value="ba3-like_Oxidase_I"/>
    <property type="match status" value="1"/>
</dbReference>
<accession>A0A917XXA3</accession>
<comment type="similarity">
    <text evidence="7">Belongs to the heme-copper respiratory oxidase family.</text>
</comment>
<dbReference type="InterPro" id="IPR023615">
    <property type="entry name" value="Cyt_c_Oxase_su1_BS"/>
</dbReference>
<dbReference type="InterPro" id="IPR000883">
    <property type="entry name" value="Cyt_C_Oxase_1"/>
</dbReference>
<dbReference type="GO" id="GO:0004129">
    <property type="term" value="F:cytochrome-c oxidase activity"/>
    <property type="evidence" value="ECO:0007669"/>
    <property type="project" value="InterPro"/>
</dbReference>
<dbReference type="PROSITE" id="PS00077">
    <property type="entry name" value="COX1_CUB"/>
    <property type="match status" value="1"/>
</dbReference>
<dbReference type="GO" id="GO:0016020">
    <property type="term" value="C:membrane"/>
    <property type="evidence" value="ECO:0007669"/>
    <property type="project" value="UniProtKB-SubCell"/>
</dbReference>
<protein>
    <submittedName>
        <fullName evidence="10">Cytochrome c oxidase subunit I</fullName>
    </submittedName>
</protein>
<sequence length="568" mass="63867">METATAPAKQSNVFRNKGTMELRLSKNERRLVMSYMYVAFISLFIGGLMGLLQVLVRSGNFELPWGINYYTILTVHGVILGLVLTTFFIIGFQNALMGKTVGYSKKQLNWAWIGFAVMTIGMIIAAITILVGKANVLYTFYAPLQAHPAFYIGITLVVVGSWINAFVNFRQFYMWKKKHPDEKSPLLAFMVVINMLMWLIATLGVATAMLVQFIPWSLGYKNTINVLLSRTLFWYFGHPLVYFWLLPAYMAWYAIIPKIIGGKIFSDTLARFSFILFLFFSIPVGLHHQLTEPGLDSTWKFIQVILTFMVVIPSLMTAFSMFATFEITGRKKGYGGLFGWLKHLPWSDVRFLAPFIGMLAFIPGGAGGIVNASYQINTLVHNTIWVTGHFHLTAATTVVLTFFGIAYWLIPHLTGRKLTKSVNRLGIIQTILWTVGMLIMSISMHIQGLIGGPRRSAYSDYGGTAQATEWGAYQMAQAVGGTILFIAIVLMVYIFVKMIFFSPKGEEEFPIAQEEDNAEPTPRWTENWKLWIAITLVLILFAYTVPIMDVIQNAPPGSAPFDWPIGNS</sequence>
<feature type="transmembrane region" description="Helical" evidence="8">
    <location>
        <begin position="431"/>
        <end position="450"/>
    </location>
</feature>
<keyword evidence="7" id="KW-0408">Iron</keyword>
<dbReference type="Gene3D" id="1.20.210.10">
    <property type="entry name" value="Cytochrome c oxidase-like, subunit I domain"/>
    <property type="match status" value="1"/>
</dbReference>
<feature type="transmembrane region" description="Helical" evidence="8">
    <location>
        <begin position="187"/>
        <end position="214"/>
    </location>
</feature>
<evidence type="ECO:0000256" key="2">
    <source>
        <dbReference type="ARBA" id="ARBA00022660"/>
    </source>
</evidence>
<dbReference type="PROSITE" id="PS50855">
    <property type="entry name" value="COX1"/>
    <property type="match status" value="1"/>
</dbReference>
<feature type="transmembrane region" description="Helical" evidence="8">
    <location>
        <begin position="268"/>
        <end position="286"/>
    </location>
</feature>
<gene>
    <name evidence="10" type="ORF">GCM10007971_15850</name>
</gene>
<evidence type="ECO:0000256" key="4">
    <source>
        <dbReference type="ARBA" id="ARBA00022982"/>
    </source>
</evidence>
<feature type="transmembrane region" description="Helical" evidence="8">
    <location>
        <begin position="470"/>
        <end position="496"/>
    </location>
</feature>
<dbReference type="AlphaFoldDB" id="A0A917XXA3"/>
<evidence type="ECO:0000256" key="6">
    <source>
        <dbReference type="ARBA" id="ARBA00023136"/>
    </source>
</evidence>
<evidence type="ECO:0000256" key="7">
    <source>
        <dbReference type="RuleBase" id="RU000370"/>
    </source>
</evidence>
<dbReference type="PRINTS" id="PR01165">
    <property type="entry name" value="CYCOXIDASEI"/>
</dbReference>
<feature type="transmembrane region" description="Helical" evidence="8">
    <location>
        <begin position="351"/>
        <end position="370"/>
    </location>
</feature>
<feature type="domain" description="Cytochrome oxidase subunit I profile" evidence="9">
    <location>
        <begin position="20"/>
        <end position="549"/>
    </location>
</feature>
<dbReference type="EMBL" id="BMOS01000009">
    <property type="protein sequence ID" value="GGN56235.1"/>
    <property type="molecule type" value="Genomic_DNA"/>
</dbReference>
<feature type="transmembrane region" description="Helical" evidence="8">
    <location>
        <begin position="32"/>
        <end position="55"/>
    </location>
</feature>
<evidence type="ECO:0000313" key="11">
    <source>
        <dbReference type="Proteomes" id="UP000624041"/>
    </source>
</evidence>
<dbReference type="InterPro" id="IPR023616">
    <property type="entry name" value="Cyt_c_oxase-like_su1_dom"/>
</dbReference>
<feature type="transmembrane region" description="Helical" evidence="8">
    <location>
        <begin position="390"/>
        <end position="410"/>
    </location>
</feature>
<keyword evidence="5 8" id="KW-1133">Transmembrane helix</keyword>
<dbReference type="PANTHER" id="PTHR10422">
    <property type="entry name" value="CYTOCHROME C OXIDASE SUBUNIT 1"/>
    <property type="match status" value="1"/>
</dbReference>
<reference evidence="10" key="1">
    <citation type="journal article" date="2014" name="Int. J. Syst. Evol. Microbiol.">
        <title>Complete genome sequence of Corynebacterium casei LMG S-19264T (=DSM 44701T), isolated from a smear-ripened cheese.</title>
        <authorList>
            <consortium name="US DOE Joint Genome Institute (JGI-PGF)"/>
            <person name="Walter F."/>
            <person name="Albersmeier A."/>
            <person name="Kalinowski J."/>
            <person name="Ruckert C."/>
        </authorList>
    </citation>
    <scope>NUCLEOTIDE SEQUENCE</scope>
    <source>
        <strain evidence="10">JCM 17251</strain>
    </source>
</reference>
<feature type="transmembrane region" description="Helical" evidence="8">
    <location>
        <begin position="301"/>
        <end position="325"/>
    </location>
</feature>
<dbReference type="GO" id="GO:0020037">
    <property type="term" value="F:heme binding"/>
    <property type="evidence" value="ECO:0007669"/>
    <property type="project" value="InterPro"/>
</dbReference>
<evidence type="ECO:0000256" key="5">
    <source>
        <dbReference type="ARBA" id="ARBA00022989"/>
    </source>
</evidence>
<keyword evidence="7" id="KW-0813">Transport</keyword>
<name>A0A917XXA3_9BACI</name>
<evidence type="ECO:0000256" key="3">
    <source>
        <dbReference type="ARBA" id="ARBA00022692"/>
    </source>
</evidence>
<feature type="transmembrane region" description="Helical" evidence="8">
    <location>
        <begin position="530"/>
        <end position="548"/>
    </location>
</feature>
<keyword evidence="7" id="KW-0479">Metal-binding</keyword>
<keyword evidence="6 8" id="KW-0472">Membrane</keyword>
<dbReference type="InterPro" id="IPR033943">
    <property type="entry name" value="Ba3-like_Oxidase_I"/>
</dbReference>
<comment type="caution">
    <text evidence="10">The sequence shown here is derived from an EMBL/GenBank/DDBJ whole genome shotgun (WGS) entry which is preliminary data.</text>
</comment>
<organism evidence="10 11">
    <name type="scientific">Oceanobacillus indicireducens</name>
    <dbReference type="NCBI Taxonomy" id="1004261"/>
    <lineage>
        <taxon>Bacteria</taxon>
        <taxon>Bacillati</taxon>
        <taxon>Bacillota</taxon>
        <taxon>Bacilli</taxon>
        <taxon>Bacillales</taxon>
        <taxon>Bacillaceae</taxon>
        <taxon>Oceanobacillus</taxon>
    </lineage>
</organism>
<dbReference type="GO" id="GO:0009060">
    <property type="term" value="P:aerobic respiration"/>
    <property type="evidence" value="ECO:0007669"/>
    <property type="project" value="InterPro"/>
</dbReference>
<keyword evidence="3 7" id="KW-0812">Transmembrane</keyword>
<keyword evidence="7" id="KW-0349">Heme</keyword>
<dbReference type="InterPro" id="IPR036927">
    <property type="entry name" value="Cyt_c_oxase-like_su1_sf"/>
</dbReference>
<feature type="transmembrane region" description="Helical" evidence="8">
    <location>
        <begin position="149"/>
        <end position="167"/>
    </location>
</feature>
<feature type="transmembrane region" description="Helical" evidence="8">
    <location>
        <begin position="234"/>
        <end position="256"/>
    </location>
</feature>
<feature type="transmembrane region" description="Helical" evidence="8">
    <location>
        <begin position="67"/>
        <end position="90"/>
    </location>
</feature>
<evidence type="ECO:0000256" key="8">
    <source>
        <dbReference type="SAM" id="Phobius"/>
    </source>
</evidence>
<dbReference type="SUPFAM" id="SSF81442">
    <property type="entry name" value="Cytochrome c oxidase subunit I-like"/>
    <property type="match status" value="1"/>
</dbReference>
<keyword evidence="11" id="KW-1185">Reference proteome</keyword>
<dbReference type="Proteomes" id="UP000624041">
    <property type="component" value="Unassembled WGS sequence"/>
</dbReference>
<keyword evidence="2 7" id="KW-0679">Respiratory chain</keyword>